<name>A0A7W7KGJ7_PSENT</name>
<protein>
    <recommendedName>
        <fullName evidence="3">Class I SAM-dependent methyltransferase</fullName>
    </recommendedName>
</protein>
<dbReference type="AlphaFoldDB" id="A0A7W7KGJ7"/>
<dbReference type="Proteomes" id="UP000566995">
    <property type="component" value="Unassembled WGS sequence"/>
</dbReference>
<dbReference type="EMBL" id="JACHLI010000001">
    <property type="protein sequence ID" value="MBB4861693.1"/>
    <property type="molecule type" value="Genomic_DNA"/>
</dbReference>
<organism evidence="1 2">
    <name type="scientific">Pseudomonas nitroreducens</name>
    <dbReference type="NCBI Taxonomy" id="46680"/>
    <lineage>
        <taxon>Bacteria</taxon>
        <taxon>Pseudomonadati</taxon>
        <taxon>Pseudomonadota</taxon>
        <taxon>Gammaproteobacteria</taxon>
        <taxon>Pseudomonadales</taxon>
        <taxon>Pseudomonadaceae</taxon>
        <taxon>Pseudomonas</taxon>
    </lineage>
</organism>
<reference evidence="1 2" key="1">
    <citation type="submission" date="2020-08" db="EMBL/GenBank/DDBJ databases">
        <title>Functional genomics of gut bacteria from endangered species of beetles.</title>
        <authorList>
            <person name="Carlos-Shanley C."/>
        </authorList>
    </citation>
    <scope>NUCLEOTIDE SEQUENCE [LARGE SCALE GENOMIC DNA]</scope>
    <source>
        <strain evidence="1 2">S00179</strain>
    </source>
</reference>
<proteinExistence type="predicted"/>
<evidence type="ECO:0000313" key="1">
    <source>
        <dbReference type="EMBL" id="MBB4861693.1"/>
    </source>
</evidence>
<gene>
    <name evidence="1" type="ORF">HNP46_000504</name>
</gene>
<evidence type="ECO:0000313" key="2">
    <source>
        <dbReference type="Proteomes" id="UP000566995"/>
    </source>
</evidence>
<accession>A0A7W7KGJ7</accession>
<dbReference type="RefSeq" id="WP_184585943.1">
    <property type="nucleotide sequence ID" value="NZ_JACHLI010000001.1"/>
</dbReference>
<comment type="caution">
    <text evidence="1">The sequence shown here is derived from an EMBL/GenBank/DDBJ whole genome shotgun (WGS) entry which is preliminary data.</text>
</comment>
<sequence length="228" mass="25701">MFEDQTGTMLKDINPEEVMTLAREALDGMRLKVMPAAFYRQFSQQSRSVFCAGIGLYGLPTFELLDVINELIMEVSPSRNAIEIGAGNGVLGRGLGIPMTDNYQQENQELIDLYQSENLAPVTYSPDVIRIDGNKAVKEMRPDVVVASWVTHRWDERRPEHKGNIIGVDEEELLTGVKRYIMLGNSGVHAIKPIMARVDRVIEGDFIFGRSLQYPDKHALFVWEGSRT</sequence>
<evidence type="ECO:0008006" key="3">
    <source>
        <dbReference type="Google" id="ProtNLM"/>
    </source>
</evidence>